<organism evidence="10 11">
    <name type="scientific">Deinococcus maricopensis (strain DSM 21211 / LMG 22137 / NRRL B-23946 / LB-34)</name>
    <dbReference type="NCBI Taxonomy" id="709986"/>
    <lineage>
        <taxon>Bacteria</taxon>
        <taxon>Thermotogati</taxon>
        <taxon>Deinococcota</taxon>
        <taxon>Deinococci</taxon>
        <taxon>Deinococcales</taxon>
        <taxon>Deinococcaceae</taxon>
        <taxon>Deinococcus</taxon>
    </lineage>
</organism>
<dbReference type="NCBIfam" id="TIGR00221">
    <property type="entry name" value="nagA"/>
    <property type="match status" value="1"/>
</dbReference>
<keyword evidence="11" id="KW-1185">Reference proteome</keyword>
<feature type="active site" description="Proton donor/acceptor" evidence="6">
    <location>
        <position position="265"/>
    </location>
</feature>
<dbReference type="GO" id="GO:0046872">
    <property type="term" value="F:metal ion binding"/>
    <property type="evidence" value="ECO:0007669"/>
    <property type="project" value="UniProtKB-KW"/>
</dbReference>
<evidence type="ECO:0000256" key="3">
    <source>
        <dbReference type="ARBA" id="ARBA00022801"/>
    </source>
</evidence>
<dbReference type="InterPro" id="IPR006680">
    <property type="entry name" value="Amidohydro-rel"/>
</dbReference>
<evidence type="ECO:0000256" key="6">
    <source>
        <dbReference type="PIRSR" id="PIRSR038994-1"/>
    </source>
</evidence>
<keyword evidence="3 5" id="KW-0378">Hydrolase</keyword>
<feature type="binding site" evidence="7">
    <location>
        <position position="130"/>
    </location>
    <ligand>
        <name>substrate</name>
    </ligand>
</feature>
<dbReference type="Gene3D" id="3.20.20.140">
    <property type="entry name" value="Metal-dependent hydrolases"/>
    <property type="match status" value="1"/>
</dbReference>
<dbReference type="InterPro" id="IPR011059">
    <property type="entry name" value="Metal-dep_hydrolase_composite"/>
</dbReference>
<keyword evidence="4 5" id="KW-0119">Carbohydrate metabolism</keyword>
<dbReference type="Proteomes" id="UP000008635">
    <property type="component" value="Chromosome"/>
</dbReference>
<dbReference type="eggNOG" id="COG1820">
    <property type="taxonomic scope" value="Bacteria"/>
</dbReference>
<evidence type="ECO:0000259" key="9">
    <source>
        <dbReference type="Pfam" id="PF01979"/>
    </source>
</evidence>
<protein>
    <submittedName>
        <fullName evidence="10">N-acetylglucosamine-6-phosphate deacetylase</fullName>
        <ecNumber evidence="10">3.5.1.25</ecNumber>
    </submittedName>
</protein>
<dbReference type="OrthoDB" id="9776488at2"/>
<reference evidence="11" key="2">
    <citation type="submission" date="2011-01" db="EMBL/GenBank/DDBJ databases">
        <title>The complete genome of Deinococcus maricopensis DSM 21211.</title>
        <authorList>
            <consortium name="US DOE Joint Genome Institute (JGI-PGF)"/>
            <person name="Lucas S."/>
            <person name="Copeland A."/>
            <person name="Lapidus A."/>
            <person name="Goodwin L."/>
            <person name="Pitluck S."/>
            <person name="Kyrpides N."/>
            <person name="Mavromatis K."/>
            <person name="Pagani I."/>
            <person name="Ivanova N."/>
            <person name="Ovchinnikova G."/>
            <person name="Zeytun A."/>
            <person name="Detter J.C."/>
            <person name="Han C."/>
            <person name="Land M."/>
            <person name="Hauser L."/>
            <person name="Markowitz V."/>
            <person name="Cheng J.-F."/>
            <person name="Hugenholtz P."/>
            <person name="Woyke T."/>
            <person name="Wu D."/>
            <person name="Pukall R."/>
            <person name="Gehrich-Schroeter G."/>
            <person name="Brambilla E."/>
            <person name="Klenk H.-P."/>
            <person name="Eisen J.A."/>
        </authorList>
    </citation>
    <scope>NUCLEOTIDE SEQUENCE [LARGE SCALE GENOMIC DNA]</scope>
    <source>
        <strain evidence="11">DSM 21211 / LMG 22137 / NRRL B-23946 / LB-34</strain>
    </source>
</reference>
<keyword evidence="2 8" id="KW-0479">Metal-binding</keyword>
<accession>E8U560</accession>
<feature type="binding site" evidence="8">
    <location>
        <position position="182"/>
    </location>
    <ligand>
        <name>Zn(2+)</name>
        <dbReference type="ChEBI" id="CHEBI:29105"/>
    </ligand>
</feature>
<dbReference type="RefSeq" id="WP_013555704.1">
    <property type="nucleotide sequence ID" value="NC_014958.1"/>
</dbReference>
<sequence length="374" mass="38096">MTRTLAGQLVTPDGVRAGRVVFGTHLQGVESQDDAPGGVFILPGFIDAHVHGGGGGDTMDGEAGIRTLARAHAARGTTTLLPTTITRPWADVLGALHAVRQVMTTGVPGGADVPGAHLEGPFISPHRLGAQPNHTLAPTAERVEALLTLGVLRAVTLAPEVDGAVTAAAQFARAGVRVGVGHTVATYAQTRAVLDAVHANGGQAASTHLYNAMGGLTGREPGPLGALLTDAHAYHELILDGHHLHPASFQLALACAPDRATLITDAMRAAGLGDGPSELGGQAVQVEGGAARLADGTLAGSVLTLDVALRHAVYAGVPLAHASALLSAHPARSLKLTDRGELRAGLRADLVVLNADLHVQQVYVAGTPILEENP</sequence>
<feature type="binding site" evidence="7">
    <location>
        <begin position="298"/>
        <end position="300"/>
    </location>
    <ligand>
        <name>substrate</name>
    </ligand>
</feature>
<dbReference type="SUPFAM" id="SSF51556">
    <property type="entry name" value="Metallo-dependent hydrolases"/>
    <property type="match status" value="1"/>
</dbReference>
<dbReference type="EMBL" id="CP002454">
    <property type="protein sequence ID" value="ADV66199.1"/>
    <property type="molecule type" value="Genomic_DNA"/>
</dbReference>
<evidence type="ECO:0000256" key="2">
    <source>
        <dbReference type="ARBA" id="ARBA00022723"/>
    </source>
</evidence>
<dbReference type="PIRSF" id="PIRSF038994">
    <property type="entry name" value="NagA"/>
    <property type="match status" value="1"/>
</dbReference>
<evidence type="ECO:0000256" key="4">
    <source>
        <dbReference type="ARBA" id="ARBA00023277"/>
    </source>
</evidence>
<evidence type="ECO:0000256" key="8">
    <source>
        <dbReference type="PIRSR" id="PIRSR038994-3"/>
    </source>
</evidence>
<gene>
    <name evidence="10" type="ordered locus">Deima_0540</name>
</gene>
<feature type="binding site" evidence="7">
    <location>
        <position position="219"/>
    </location>
    <ligand>
        <name>substrate</name>
    </ligand>
</feature>
<feature type="binding site" evidence="8">
    <location>
        <position position="208"/>
    </location>
    <ligand>
        <name>Zn(2+)</name>
        <dbReference type="ChEBI" id="CHEBI:29105"/>
    </ligand>
</feature>
<dbReference type="SUPFAM" id="SSF51338">
    <property type="entry name" value="Composite domain of metallo-dependent hydrolases"/>
    <property type="match status" value="1"/>
</dbReference>
<evidence type="ECO:0000256" key="7">
    <source>
        <dbReference type="PIRSR" id="PIRSR038994-2"/>
    </source>
</evidence>
<proteinExistence type="inferred from homology"/>
<evidence type="ECO:0000256" key="5">
    <source>
        <dbReference type="PIRNR" id="PIRNR038994"/>
    </source>
</evidence>
<evidence type="ECO:0000256" key="1">
    <source>
        <dbReference type="ARBA" id="ARBA00010716"/>
    </source>
</evidence>
<dbReference type="STRING" id="709986.Deima_0540"/>
<feature type="binding site" evidence="8">
    <location>
        <position position="119"/>
    </location>
    <ligand>
        <name>Zn(2+)</name>
        <dbReference type="ChEBI" id="CHEBI:29105"/>
    </ligand>
</feature>
<dbReference type="InterPro" id="IPR032466">
    <property type="entry name" value="Metal_Hydrolase"/>
</dbReference>
<comment type="similarity">
    <text evidence="1 5">Belongs to the metallo-dependent hydrolases superfamily. NagA family.</text>
</comment>
<dbReference type="GO" id="GO:0008448">
    <property type="term" value="F:N-acetylglucosamine-6-phosphate deacetylase activity"/>
    <property type="evidence" value="ECO:0007669"/>
    <property type="project" value="UniProtKB-EC"/>
</dbReference>
<evidence type="ECO:0000313" key="10">
    <source>
        <dbReference type="EMBL" id="ADV66199.1"/>
    </source>
</evidence>
<feature type="domain" description="Amidohydrolase-related" evidence="9">
    <location>
        <begin position="40"/>
        <end position="367"/>
    </location>
</feature>
<name>E8U560_DEIML</name>
<dbReference type="Gene3D" id="2.30.40.10">
    <property type="entry name" value="Urease, subunit C, domain 1"/>
    <property type="match status" value="1"/>
</dbReference>
<dbReference type="PANTHER" id="PTHR11113">
    <property type="entry name" value="N-ACETYLGLUCOSAMINE-6-PHOSPHATE DEACETYLASE"/>
    <property type="match status" value="1"/>
</dbReference>
<dbReference type="PANTHER" id="PTHR11113:SF14">
    <property type="entry name" value="N-ACETYLGLUCOSAMINE-6-PHOSPHATE DEACETYLASE"/>
    <property type="match status" value="1"/>
</dbReference>
<dbReference type="GO" id="GO:0006046">
    <property type="term" value="P:N-acetylglucosamine catabolic process"/>
    <property type="evidence" value="ECO:0007669"/>
    <property type="project" value="TreeGrafter"/>
</dbReference>
<dbReference type="AlphaFoldDB" id="E8U560"/>
<feature type="binding site" evidence="7">
    <location>
        <position position="243"/>
    </location>
    <ligand>
        <name>substrate</name>
    </ligand>
</feature>
<dbReference type="KEGG" id="dmr:Deima_0540"/>
<comment type="cofactor">
    <cofactor evidence="8">
        <name>a divalent metal cation</name>
        <dbReference type="ChEBI" id="CHEBI:60240"/>
    </cofactor>
    <text evidence="8">Binds 1 divalent metal cation per subunit.</text>
</comment>
<dbReference type="InterPro" id="IPR003764">
    <property type="entry name" value="GlcNAc_6-P_deAcase"/>
</dbReference>
<dbReference type="HOGENOM" id="CLU_032482_2_1_0"/>
<feature type="binding site" evidence="7">
    <location>
        <begin position="211"/>
        <end position="212"/>
    </location>
    <ligand>
        <name>substrate</name>
    </ligand>
</feature>
<dbReference type="EC" id="3.5.1.25" evidence="10"/>
<reference evidence="10 11" key="1">
    <citation type="journal article" date="2011" name="Stand. Genomic Sci.">
        <title>Complete genome sequence of Deinococcus maricopensis type strain (LB-34).</title>
        <authorList>
            <person name="Pukall R."/>
            <person name="Zeytun A."/>
            <person name="Lucas S."/>
            <person name="Lapidus A."/>
            <person name="Hammon N."/>
            <person name="Deshpande S."/>
            <person name="Nolan M."/>
            <person name="Cheng J.F."/>
            <person name="Pitluck S."/>
            <person name="Liolios K."/>
            <person name="Pagani I."/>
            <person name="Mikhailova N."/>
            <person name="Ivanova N."/>
            <person name="Mavromatis K."/>
            <person name="Pati A."/>
            <person name="Tapia R."/>
            <person name="Han C."/>
            <person name="Goodwin L."/>
            <person name="Chen A."/>
            <person name="Palaniappan K."/>
            <person name="Land M."/>
            <person name="Hauser L."/>
            <person name="Chang Y.J."/>
            <person name="Jeffries C.D."/>
            <person name="Brambilla E.M."/>
            <person name="Rohde M."/>
            <person name="Goker M."/>
            <person name="Detter J.C."/>
            <person name="Woyke T."/>
            <person name="Bristow J."/>
            <person name="Eisen J.A."/>
            <person name="Markowitz V."/>
            <person name="Hugenholtz P."/>
            <person name="Kyrpides N.C."/>
            <person name="Klenk H.P."/>
        </authorList>
    </citation>
    <scope>NUCLEOTIDE SEQUENCE [LARGE SCALE GENOMIC DNA]</scope>
    <source>
        <strain evidence="11">DSM 21211 / LMG 22137 / NRRL B-23946 / LB-34</strain>
    </source>
</reference>
<dbReference type="Pfam" id="PF01979">
    <property type="entry name" value="Amidohydro_1"/>
    <property type="match status" value="1"/>
</dbReference>
<evidence type="ECO:0000313" key="11">
    <source>
        <dbReference type="Proteomes" id="UP000008635"/>
    </source>
</evidence>